<keyword evidence="4 6" id="KW-1133">Transmembrane helix</keyword>
<comment type="similarity">
    <text evidence="6">Belongs to the TVP38/TMEM64 family.</text>
</comment>
<dbReference type="Pfam" id="PF09335">
    <property type="entry name" value="VTT_dom"/>
    <property type="match status" value="1"/>
</dbReference>
<dbReference type="InterPro" id="IPR015414">
    <property type="entry name" value="TMEM64"/>
</dbReference>
<dbReference type="SUPFAM" id="SSF52821">
    <property type="entry name" value="Rhodanese/Cell cycle control phosphatase"/>
    <property type="match status" value="1"/>
</dbReference>
<name>A0A1B4V6V9_9GAMM</name>
<dbReference type="CDD" id="cd00158">
    <property type="entry name" value="RHOD"/>
    <property type="match status" value="1"/>
</dbReference>
<keyword evidence="3 6" id="KW-0812">Transmembrane</keyword>
<dbReference type="PANTHER" id="PTHR12677:SF59">
    <property type="entry name" value="GOLGI APPARATUS MEMBRANE PROTEIN TVP38-RELATED"/>
    <property type="match status" value="1"/>
</dbReference>
<comment type="subcellular location">
    <subcellularLocation>
        <location evidence="1 6">Cell membrane</location>
        <topology evidence="1 6">Multi-pass membrane protein</topology>
    </subcellularLocation>
</comment>
<dbReference type="Pfam" id="PF02635">
    <property type="entry name" value="DsrE"/>
    <property type="match status" value="1"/>
</dbReference>
<dbReference type="AlphaFoldDB" id="A0A1B4V6V9"/>
<keyword evidence="5 6" id="KW-0472">Membrane</keyword>
<reference evidence="8 9" key="1">
    <citation type="submission" date="2015-08" db="EMBL/GenBank/DDBJ databases">
        <title>Complete genome sequence of Sulfurifustis variabilis.</title>
        <authorList>
            <person name="Miura A."/>
            <person name="Kojima H."/>
            <person name="Fukui M."/>
        </authorList>
    </citation>
    <scope>NUCLEOTIDE SEQUENCE [LARGE SCALE GENOMIC DNA]</scope>
    <source>
        <strain evidence="9">skN76</strain>
    </source>
</reference>
<evidence type="ECO:0000256" key="3">
    <source>
        <dbReference type="ARBA" id="ARBA00022692"/>
    </source>
</evidence>
<organism evidence="8 9">
    <name type="scientific">Sulfurifustis variabilis</name>
    <dbReference type="NCBI Taxonomy" id="1675686"/>
    <lineage>
        <taxon>Bacteria</taxon>
        <taxon>Pseudomonadati</taxon>
        <taxon>Pseudomonadota</taxon>
        <taxon>Gammaproteobacteria</taxon>
        <taxon>Acidiferrobacterales</taxon>
        <taxon>Acidiferrobacteraceae</taxon>
        <taxon>Sulfurifustis</taxon>
    </lineage>
</organism>
<evidence type="ECO:0000313" key="8">
    <source>
        <dbReference type="EMBL" id="BAU49276.1"/>
    </source>
</evidence>
<evidence type="ECO:0000256" key="4">
    <source>
        <dbReference type="ARBA" id="ARBA00022989"/>
    </source>
</evidence>
<dbReference type="InterPro" id="IPR027396">
    <property type="entry name" value="DsrEFH-like"/>
</dbReference>
<dbReference type="PROSITE" id="PS50206">
    <property type="entry name" value="RHODANESE_3"/>
    <property type="match status" value="1"/>
</dbReference>
<dbReference type="Gene3D" id="3.40.1260.10">
    <property type="entry name" value="DsrEFH-like"/>
    <property type="match status" value="1"/>
</dbReference>
<dbReference type="Gene3D" id="3.40.250.10">
    <property type="entry name" value="Rhodanese-like domain"/>
    <property type="match status" value="1"/>
</dbReference>
<feature type="transmembrane region" description="Helical" evidence="6">
    <location>
        <begin position="128"/>
        <end position="150"/>
    </location>
</feature>
<evidence type="ECO:0000313" key="9">
    <source>
        <dbReference type="Proteomes" id="UP000218899"/>
    </source>
</evidence>
<gene>
    <name evidence="8" type="ORF">SVA_2728</name>
</gene>
<evidence type="ECO:0000256" key="2">
    <source>
        <dbReference type="ARBA" id="ARBA00022475"/>
    </source>
</evidence>
<dbReference type="SMART" id="SM00450">
    <property type="entry name" value="RHOD"/>
    <property type="match status" value="1"/>
</dbReference>
<keyword evidence="2 6" id="KW-1003">Cell membrane</keyword>
<feature type="transmembrane region" description="Helical" evidence="6">
    <location>
        <begin position="157"/>
        <end position="180"/>
    </location>
</feature>
<proteinExistence type="inferred from homology"/>
<keyword evidence="8" id="KW-0808">Transferase</keyword>
<feature type="transmembrane region" description="Helical" evidence="6">
    <location>
        <begin position="192"/>
        <end position="209"/>
    </location>
</feature>
<dbReference type="GO" id="GO:0016740">
    <property type="term" value="F:transferase activity"/>
    <property type="evidence" value="ECO:0007669"/>
    <property type="project" value="UniProtKB-KW"/>
</dbReference>
<dbReference type="PANTHER" id="PTHR12677">
    <property type="entry name" value="GOLGI APPARATUS MEMBRANE PROTEIN TVP38-RELATED"/>
    <property type="match status" value="1"/>
</dbReference>
<dbReference type="EMBL" id="AP014936">
    <property type="protein sequence ID" value="BAU49276.1"/>
    <property type="molecule type" value="Genomic_DNA"/>
</dbReference>
<dbReference type="InterPro" id="IPR036873">
    <property type="entry name" value="Rhodanese-like_dom_sf"/>
</dbReference>
<dbReference type="SUPFAM" id="SSF75169">
    <property type="entry name" value="DsrEFH-like"/>
    <property type="match status" value="1"/>
</dbReference>
<protein>
    <recommendedName>
        <fullName evidence="6">TVP38/TMEM64 family membrane protein</fullName>
    </recommendedName>
</protein>
<dbReference type="Proteomes" id="UP000218899">
    <property type="component" value="Chromosome"/>
</dbReference>
<dbReference type="InterPro" id="IPR001763">
    <property type="entry name" value="Rhodanese-like_dom"/>
</dbReference>
<evidence type="ECO:0000256" key="1">
    <source>
        <dbReference type="ARBA" id="ARBA00004651"/>
    </source>
</evidence>
<dbReference type="InterPro" id="IPR003787">
    <property type="entry name" value="Sulphur_relay_DsrE/F-like"/>
</dbReference>
<dbReference type="GO" id="GO:0005886">
    <property type="term" value="C:plasma membrane"/>
    <property type="evidence" value="ECO:0007669"/>
    <property type="project" value="UniProtKB-SubCell"/>
</dbReference>
<dbReference type="Pfam" id="PF00581">
    <property type="entry name" value="Rhodanese"/>
    <property type="match status" value="1"/>
</dbReference>
<evidence type="ECO:0000259" key="7">
    <source>
        <dbReference type="PROSITE" id="PS50206"/>
    </source>
</evidence>
<keyword evidence="9" id="KW-1185">Reference proteome</keyword>
<evidence type="ECO:0000256" key="5">
    <source>
        <dbReference type="ARBA" id="ARBA00023136"/>
    </source>
</evidence>
<feature type="transmembrane region" description="Helical" evidence="6">
    <location>
        <begin position="84"/>
        <end position="105"/>
    </location>
</feature>
<dbReference type="InterPro" id="IPR032816">
    <property type="entry name" value="VTT_dom"/>
</dbReference>
<feature type="domain" description="Rhodanese" evidence="7">
    <location>
        <begin position="238"/>
        <end position="330"/>
    </location>
</feature>
<evidence type="ECO:0000256" key="6">
    <source>
        <dbReference type="RuleBase" id="RU366058"/>
    </source>
</evidence>
<dbReference type="KEGG" id="sva:SVA_2728"/>
<feature type="transmembrane region" description="Helical" evidence="6">
    <location>
        <begin position="51"/>
        <end position="77"/>
    </location>
</feature>
<accession>A0A1B4V6V9</accession>
<sequence length="463" mass="49023">MSSPRPAQIARLALFGLLVLAVVVAFAYRDRIDVAALQLWLEGQGAAAPFAFVAFYVLATVLFLPGSVLTLAGGALFGPVAGTAYSLIGATIGATAAFLIARHVAGDWVARKAGGRLKTLIDGVEAEGWRFVAFVRLVPLFPFNLLNYALGLTRIPLAHYVVASLVCMFPGALAYTYLGYAGRAAAEGSENMIRIILLALALLAVALFLPKLIKRWRQGAATGVAGLKSSELKARLDRGEDIAVLDVRPAKDYAGELGHIPGSINIPLDELPKRLPEIEDRRERPLAVICRTNRQSGKAVGMLRDLGFKQALLVEDGMVGWTGKAGAPAQSGACGAAAPAQPSAGTGKTVTLIIQNAPYRGDNKAWHALRFAGAALAGDMKVRVHLLDDGAQLARKGHVVPEGAADLEKLLTQLMEFGLEVRACGMALNDCKLDERDLIPGVQSGSMTALAGWVKESDLVLTF</sequence>